<reference evidence="1" key="1">
    <citation type="journal article" date="2014" name="Int. J. Syst. Evol. Microbiol.">
        <title>Complete genome sequence of Corynebacterium casei LMG S-19264T (=DSM 44701T), isolated from a smear-ripened cheese.</title>
        <authorList>
            <consortium name="US DOE Joint Genome Institute (JGI-PGF)"/>
            <person name="Walter F."/>
            <person name="Albersmeier A."/>
            <person name="Kalinowski J."/>
            <person name="Ruckert C."/>
        </authorList>
    </citation>
    <scope>NUCLEOTIDE SEQUENCE</scope>
    <source>
        <strain evidence="1">JCM 4834</strain>
    </source>
</reference>
<name>A0A918QH00_9ACTN</name>
<dbReference type="AlphaFoldDB" id="A0A918QH00"/>
<evidence type="ECO:0000313" key="1">
    <source>
        <dbReference type="EMBL" id="GGZ45156.1"/>
    </source>
</evidence>
<dbReference type="Proteomes" id="UP000634660">
    <property type="component" value="Unassembled WGS sequence"/>
</dbReference>
<evidence type="ECO:0000313" key="2">
    <source>
        <dbReference type="Proteomes" id="UP000634660"/>
    </source>
</evidence>
<reference evidence="1" key="2">
    <citation type="submission" date="2020-09" db="EMBL/GenBank/DDBJ databases">
        <authorList>
            <person name="Sun Q."/>
            <person name="Ohkuma M."/>
        </authorList>
    </citation>
    <scope>NUCLEOTIDE SEQUENCE</scope>
    <source>
        <strain evidence="1">JCM 4834</strain>
    </source>
</reference>
<protein>
    <submittedName>
        <fullName evidence="1">Uncharacterized protein</fullName>
    </submittedName>
</protein>
<organism evidence="1 2">
    <name type="scientific">Streptomyces subrutilus</name>
    <dbReference type="NCBI Taxonomy" id="36818"/>
    <lineage>
        <taxon>Bacteria</taxon>
        <taxon>Bacillati</taxon>
        <taxon>Actinomycetota</taxon>
        <taxon>Actinomycetes</taxon>
        <taxon>Kitasatosporales</taxon>
        <taxon>Streptomycetaceae</taxon>
        <taxon>Streptomyces</taxon>
    </lineage>
</organism>
<gene>
    <name evidence="1" type="ORF">GCM10010371_00130</name>
</gene>
<dbReference type="EMBL" id="BMVX01000001">
    <property type="protein sequence ID" value="GGZ45156.1"/>
    <property type="molecule type" value="Genomic_DNA"/>
</dbReference>
<comment type="caution">
    <text evidence="1">The sequence shown here is derived from an EMBL/GenBank/DDBJ whole genome shotgun (WGS) entry which is preliminary data.</text>
</comment>
<accession>A0A918QH00</accession>
<proteinExistence type="predicted"/>
<sequence>MEGFRTGSGPQGFRVRQGTAEWTAPHATVAEPAPRMVAEGLIPCLYCSPDNTLGIIG</sequence>